<dbReference type="PRINTS" id="PR00344">
    <property type="entry name" value="BCTRLSENSOR"/>
</dbReference>
<accession>A0A243W5C1</accession>
<keyword evidence="3" id="KW-0597">Phosphoprotein</keyword>
<dbReference type="RefSeq" id="WP_086597420.1">
    <property type="nucleotide sequence ID" value="NZ_MTSE01000052.1"/>
</dbReference>
<evidence type="ECO:0000256" key="1">
    <source>
        <dbReference type="ARBA" id="ARBA00000085"/>
    </source>
</evidence>
<dbReference type="Gene3D" id="1.10.287.130">
    <property type="match status" value="1"/>
</dbReference>
<dbReference type="SMART" id="SM00387">
    <property type="entry name" value="HATPase_c"/>
    <property type="match status" value="1"/>
</dbReference>
<keyword evidence="4" id="KW-0472">Membrane</keyword>
<dbReference type="InterPro" id="IPR004358">
    <property type="entry name" value="Sig_transdc_His_kin-like_C"/>
</dbReference>
<dbReference type="SMART" id="SM00388">
    <property type="entry name" value="HisKA"/>
    <property type="match status" value="1"/>
</dbReference>
<protein>
    <recommendedName>
        <fullName evidence="2">histidine kinase</fullName>
        <ecNumber evidence="2">2.7.13.3</ecNumber>
    </recommendedName>
</protein>
<dbReference type="CDD" id="cd00082">
    <property type="entry name" value="HisKA"/>
    <property type="match status" value="1"/>
</dbReference>
<keyword evidence="4" id="KW-0812">Transmembrane</keyword>
<evidence type="ECO:0000313" key="7">
    <source>
        <dbReference type="EMBL" id="OUJ68383.1"/>
    </source>
</evidence>
<evidence type="ECO:0000313" key="8">
    <source>
        <dbReference type="Proteomes" id="UP000194873"/>
    </source>
</evidence>
<feature type="chain" id="PRO_5011310221" description="histidine kinase" evidence="5">
    <location>
        <begin position="20"/>
        <end position="723"/>
    </location>
</feature>
<dbReference type="PANTHER" id="PTHR43065">
    <property type="entry name" value="SENSOR HISTIDINE KINASE"/>
    <property type="match status" value="1"/>
</dbReference>
<dbReference type="Pfam" id="PF02518">
    <property type="entry name" value="HATPase_c"/>
    <property type="match status" value="1"/>
</dbReference>
<dbReference type="EMBL" id="MTSE01000052">
    <property type="protein sequence ID" value="OUJ68383.1"/>
    <property type="molecule type" value="Genomic_DNA"/>
</dbReference>
<evidence type="ECO:0000259" key="6">
    <source>
        <dbReference type="PROSITE" id="PS50109"/>
    </source>
</evidence>
<dbReference type="InterPro" id="IPR003661">
    <property type="entry name" value="HisK_dim/P_dom"/>
</dbReference>
<evidence type="ECO:0000256" key="4">
    <source>
        <dbReference type="SAM" id="Phobius"/>
    </source>
</evidence>
<dbReference type="SUPFAM" id="SSF47384">
    <property type="entry name" value="Homodimeric domain of signal transducing histidine kinase"/>
    <property type="match status" value="1"/>
</dbReference>
<dbReference type="Proteomes" id="UP000194873">
    <property type="component" value="Unassembled WGS sequence"/>
</dbReference>
<dbReference type="SUPFAM" id="SSF55874">
    <property type="entry name" value="ATPase domain of HSP90 chaperone/DNA topoisomerase II/histidine kinase"/>
    <property type="match status" value="1"/>
</dbReference>
<reference evidence="7 8" key="1">
    <citation type="submission" date="2017-01" db="EMBL/GenBank/DDBJ databases">
        <title>A new Hymenobacter.</title>
        <authorList>
            <person name="Liang Y."/>
            <person name="Feng F."/>
        </authorList>
    </citation>
    <scope>NUCLEOTIDE SEQUENCE [LARGE SCALE GENOMIC DNA]</scope>
    <source>
        <strain evidence="7">MIMBbqt21</strain>
    </source>
</reference>
<dbReference type="Pfam" id="PF00512">
    <property type="entry name" value="HisKA"/>
    <property type="match status" value="1"/>
</dbReference>
<dbReference type="InterPro" id="IPR005467">
    <property type="entry name" value="His_kinase_dom"/>
</dbReference>
<dbReference type="InterPro" id="IPR019734">
    <property type="entry name" value="TPR_rpt"/>
</dbReference>
<dbReference type="Gene3D" id="1.25.40.10">
    <property type="entry name" value="Tetratricopeptide repeat domain"/>
    <property type="match status" value="3"/>
</dbReference>
<proteinExistence type="predicted"/>
<dbReference type="PANTHER" id="PTHR43065:SF42">
    <property type="entry name" value="TWO-COMPONENT SENSOR PPRA"/>
    <property type="match status" value="1"/>
</dbReference>
<organism evidence="7 8">
    <name type="scientific">Hymenobacter crusticola</name>
    <dbReference type="NCBI Taxonomy" id="1770526"/>
    <lineage>
        <taxon>Bacteria</taxon>
        <taxon>Pseudomonadati</taxon>
        <taxon>Bacteroidota</taxon>
        <taxon>Cytophagia</taxon>
        <taxon>Cytophagales</taxon>
        <taxon>Hymenobacteraceae</taxon>
        <taxon>Hymenobacter</taxon>
    </lineage>
</organism>
<dbReference type="EC" id="2.7.13.3" evidence="2"/>
<dbReference type="OrthoDB" id="9806995at2"/>
<dbReference type="InterPro" id="IPR036097">
    <property type="entry name" value="HisK_dim/P_sf"/>
</dbReference>
<dbReference type="SUPFAM" id="SSF48452">
    <property type="entry name" value="TPR-like"/>
    <property type="match status" value="2"/>
</dbReference>
<dbReference type="InterPro" id="IPR011990">
    <property type="entry name" value="TPR-like_helical_dom_sf"/>
</dbReference>
<keyword evidence="5" id="KW-0732">Signal</keyword>
<keyword evidence="4" id="KW-1133">Transmembrane helix</keyword>
<comment type="caution">
    <text evidence="7">The sequence shown here is derived from an EMBL/GenBank/DDBJ whole genome shotgun (WGS) entry which is preliminary data.</text>
</comment>
<feature type="signal peptide" evidence="5">
    <location>
        <begin position="1"/>
        <end position="19"/>
    </location>
</feature>
<dbReference type="PROSITE" id="PS50109">
    <property type="entry name" value="HIS_KIN"/>
    <property type="match status" value="1"/>
</dbReference>
<keyword evidence="8" id="KW-1185">Reference proteome</keyword>
<name>A0A243W5C1_9BACT</name>
<evidence type="ECO:0000256" key="5">
    <source>
        <dbReference type="SAM" id="SignalP"/>
    </source>
</evidence>
<dbReference type="GO" id="GO:0000155">
    <property type="term" value="F:phosphorelay sensor kinase activity"/>
    <property type="evidence" value="ECO:0007669"/>
    <property type="project" value="InterPro"/>
</dbReference>
<dbReference type="Pfam" id="PF13424">
    <property type="entry name" value="TPR_12"/>
    <property type="match status" value="1"/>
</dbReference>
<feature type="domain" description="Histidine kinase" evidence="6">
    <location>
        <begin position="475"/>
        <end position="716"/>
    </location>
</feature>
<sequence>MLRFCLPLLCLLAAQPLLAQNPASATNSRHQLPPATQLADTSRVRQLQAQADSLPPSSPQALAVQQQALHLAQRLHDTRGQTAAYLRLSIVYRFQAQFELGRHAAQQAQQLAARLGNRSQQAQSYMQLSRLDLMQGNYAPAIAAALRGLPLAEQANDQQTLGRLQGTLSTIYVQLEDYPTAIPLLHASLKSARQAHDMAVVLASLIDLGVAHDAQKNFPAALRYFQQAREVARQLHNERSESEQEQNMALVYFEQGRYSLARATAWRGYARALAGHTVYNLPMIQLTLAQVYAKLGQPDSALTFARPSFAQARREGDKIVLRNVSDLLARLYAQRGDFAAAYRYQGLAVAYKDMLSGEATQRKTTALRYGYELDKKQSQIALLTKSRELQRQQSARQRQQLYLLLAGLVGVAVAAGLFWRNAVLRQRANRRLGEKNEEIARQRDALDQALLTLQATQSQLIQKEKMASLGELTAGIAHEIQNPLNFVNNFADVSQELVAELVEAQASSTRTPALEAELLDDLTQNLHKITQHGQRASNIVRGMLEHSRPSTGERQPTAVNALAEEYVRLAYQGLRTKDSSFQAELSTDLAADLPLVAAVPGDLGRVLLNLLTNAFYAVQQRQQTGEAGYVPTVRVRTLRRGPQVEIQVQDNGTGMRPEVQAKVFQPFFTTKPTGEGTGLGLSLSYDLITQGHGGTLTVASELGQGSTFTISLPVPAAGQRSTS</sequence>
<comment type="catalytic activity">
    <reaction evidence="1">
        <text>ATP + protein L-histidine = ADP + protein N-phospho-L-histidine.</text>
        <dbReference type="EC" id="2.7.13.3"/>
    </reaction>
</comment>
<feature type="transmembrane region" description="Helical" evidence="4">
    <location>
        <begin position="401"/>
        <end position="422"/>
    </location>
</feature>
<dbReference type="AlphaFoldDB" id="A0A243W5C1"/>
<evidence type="ECO:0000256" key="2">
    <source>
        <dbReference type="ARBA" id="ARBA00012438"/>
    </source>
</evidence>
<dbReference type="SMART" id="SM00028">
    <property type="entry name" value="TPR"/>
    <property type="match status" value="4"/>
</dbReference>
<dbReference type="InterPro" id="IPR036890">
    <property type="entry name" value="HATPase_C_sf"/>
</dbReference>
<dbReference type="Gene3D" id="3.30.565.10">
    <property type="entry name" value="Histidine kinase-like ATPase, C-terminal domain"/>
    <property type="match status" value="1"/>
</dbReference>
<gene>
    <name evidence="7" type="ORF">BXP70_28010</name>
</gene>
<dbReference type="InterPro" id="IPR003594">
    <property type="entry name" value="HATPase_dom"/>
</dbReference>
<evidence type="ECO:0000256" key="3">
    <source>
        <dbReference type="ARBA" id="ARBA00022553"/>
    </source>
</evidence>